<evidence type="ECO:0000313" key="6">
    <source>
        <dbReference type="EMBL" id="MBB5342995.1"/>
    </source>
</evidence>
<dbReference type="Gene3D" id="1.10.10.10">
    <property type="entry name" value="Winged helix-like DNA-binding domain superfamily/Winged helix DNA-binding domain"/>
    <property type="match status" value="1"/>
</dbReference>
<keyword evidence="3" id="KW-0804">Transcription</keyword>
<keyword evidence="2 6" id="KW-0238">DNA-binding</keyword>
<proteinExistence type="predicted"/>
<gene>
    <name evidence="6" type="ORF">HDF10_000945</name>
</gene>
<reference evidence="6 7" key="1">
    <citation type="submission" date="2020-08" db="EMBL/GenBank/DDBJ databases">
        <title>Genomic Encyclopedia of Type Strains, Phase IV (KMG-V): Genome sequencing to study the core and pangenomes of soil and plant-associated prokaryotes.</title>
        <authorList>
            <person name="Whitman W."/>
        </authorList>
    </citation>
    <scope>NUCLEOTIDE SEQUENCE [LARGE SCALE GENOMIC DNA]</scope>
    <source>
        <strain evidence="6 7">M8US30</strain>
    </source>
</reference>
<dbReference type="EMBL" id="JACHDZ010000001">
    <property type="protein sequence ID" value="MBB5342995.1"/>
    <property type="molecule type" value="Genomic_DNA"/>
</dbReference>
<dbReference type="GO" id="GO:0003677">
    <property type="term" value="F:DNA binding"/>
    <property type="evidence" value="ECO:0007669"/>
    <property type="project" value="UniProtKB-KW"/>
</dbReference>
<dbReference type="PANTHER" id="PTHR33204">
    <property type="entry name" value="TRANSCRIPTIONAL REGULATOR, MARR FAMILY"/>
    <property type="match status" value="1"/>
</dbReference>
<dbReference type="SUPFAM" id="SSF46785">
    <property type="entry name" value="Winged helix' DNA-binding domain"/>
    <property type="match status" value="1"/>
</dbReference>
<organism evidence="6 7">
    <name type="scientific">Tunturiibacter lichenicola</name>
    <dbReference type="NCBI Taxonomy" id="2051959"/>
    <lineage>
        <taxon>Bacteria</taxon>
        <taxon>Pseudomonadati</taxon>
        <taxon>Acidobacteriota</taxon>
        <taxon>Terriglobia</taxon>
        <taxon>Terriglobales</taxon>
        <taxon>Acidobacteriaceae</taxon>
        <taxon>Tunturiibacter</taxon>
    </lineage>
</organism>
<dbReference type="InterPro" id="IPR002577">
    <property type="entry name" value="HTH_HxlR"/>
</dbReference>
<dbReference type="Proteomes" id="UP000569092">
    <property type="component" value="Unassembled WGS sequence"/>
</dbReference>
<dbReference type="InterPro" id="IPR036390">
    <property type="entry name" value="WH_DNA-bd_sf"/>
</dbReference>
<feature type="compositionally biased region" description="Low complexity" evidence="4">
    <location>
        <begin position="136"/>
        <end position="148"/>
    </location>
</feature>
<dbReference type="AlphaFoldDB" id="A0A7W8N4J4"/>
<evidence type="ECO:0000256" key="2">
    <source>
        <dbReference type="ARBA" id="ARBA00023125"/>
    </source>
</evidence>
<dbReference type="Pfam" id="PF01638">
    <property type="entry name" value="HxlR"/>
    <property type="match status" value="1"/>
</dbReference>
<dbReference type="PANTHER" id="PTHR33204:SF37">
    <property type="entry name" value="HTH-TYPE TRANSCRIPTIONAL REGULATOR YODB"/>
    <property type="match status" value="1"/>
</dbReference>
<comment type="caution">
    <text evidence="6">The sequence shown here is derived from an EMBL/GenBank/DDBJ whole genome shotgun (WGS) entry which is preliminary data.</text>
</comment>
<dbReference type="PROSITE" id="PS51118">
    <property type="entry name" value="HTH_HXLR"/>
    <property type="match status" value="1"/>
</dbReference>
<keyword evidence="1" id="KW-0805">Transcription regulation</keyword>
<feature type="domain" description="HTH hxlR-type" evidence="5">
    <location>
        <begin position="25"/>
        <end position="123"/>
    </location>
</feature>
<sequence>MTTPAKVLASRQQRRRKGNLYDPHCPSRVVLDHITSRWGSLVLLTLLDGTQRFSELVRGIGGVSEKMLAQSLKALEADGLVLRTVYPTIPPKVEYSLTSLGSEVAEHIKTLTNWVEDNVSEVMRHRTKHSSLETAPVPVSPSTSPMRR</sequence>
<evidence type="ECO:0000256" key="1">
    <source>
        <dbReference type="ARBA" id="ARBA00023015"/>
    </source>
</evidence>
<evidence type="ECO:0000259" key="5">
    <source>
        <dbReference type="PROSITE" id="PS51118"/>
    </source>
</evidence>
<name>A0A7W8N4J4_9BACT</name>
<evidence type="ECO:0000256" key="3">
    <source>
        <dbReference type="ARBA" id="ARBA00023163"/>
    </source>
</evidence>
<protein>
    <submittedName>
        <fullName evidence="6">DNA-binding HxlR family transcriptional regulator</fullName>
    </submittedName>
</protein>
<feature type="region of interest" description="Disordered" evidence="4">
    <location>
        <begin position="126"/>
        <end position="148"/>
    </location>
</feature>
<evidence type="ECO:0000256" key="4">
    <source>
        <dbReference type="SAM" id="MobiDB-lite"/>
    </source>
</evidence>
<evidence type="ECO:0000313" key="7">
    <source>
        <dbReference type="Proteomes" id="UP000569092"/>
    </source>
</evidence>
<accession>A0A7W8N4J4</accession>
<dbReference type="InterPro" id="IPR036388">
    <property type="entry name" value="WH-like_DNA-bd_sf"/>
</dbReference>